<protein>
    <submittedName>
        <fullName evidence="2">Alpha/beta fold hydrolase</fullName>
    </submittedName>
</protein>
<feature type="domain" description="HTH luxR-type" evidence="1">
    <location>
        <begin position="1"/>
        <end position="63"/>
    </location>
</feature>
<name>A0ABV5P4S1_9ACTN</name>
<dbReference type="PANTHER" id="PTHR43433:SF5">
    <property type="entry name" value="AB HYDROLASE-1 DOMAIN-CONTAINING PROTEIN"/>
    <property type="match status" value="1"/>
</dbReference>
<dbReference type="Proteomes" id="UP001589568">
    <property type="component" value="Unassembled WGS sequence"/>
</dbReference>
<sequence>MLDALAPQESRIAGLITQGLSSKQIAAQLFLSSRTVEHHLYEGSPKPGIGSRTDSASPVVLRKAPVTRDGMLGDMQDVTIWSEEFGAETDAPILLIMGSMSQGILWPDEFVGRLTAGGRRVIRYDHRDTGMSDTVDFAAEPYTWDDIKNDVYRVMDAHGLDSAHLVGHSAGGLLGQLIAVEAPERVRSLTVIASSPLGGGEGQVLMRALTEQPQPEGSLPEPAPEFVEFFRALMAAPPPQDRRALIDGMIAEQRVLHGTGLPFDEDTARRLQERIYDRARDLSAVANHRLAAAAGPDFEPVGVLHRVKAPTLVIEGSHEPVKPGHGAIIAEQIPGARLTIVAGMGHTLPLETHQELADAILTHTAG</sequence>
<dbReference type="PANTHER" id="PTHR43433">
    <property type="entry name" value="HYDROLASE, ALPHA/BETA FOLD FAMILY PROTEIN"/>
    <property type="match status" value="1"/>
</dbReference>
<dbReference type="PRINTS" id="PR00111">
    <property type="entry name" value="ABHYDROLASE"/>
</dbReference>
<dbReference type="InterPro" id="IPR050471">
    <property type="entry name" value="AB_hydrolase"/>
</dbReference>
<gene>
    <name evidence="2" type="ORF">ACFFR3_48780</name>
</gene>
<dbReference type="SMART" id="SM00421">
    <property type="entry name" value="HTH_LUXR"/>
    <property type="match status" value="1"/>
</dbReference>
<keyword evidence="3" id="KW-1185">Reference proteome</keyword>
<dbReference type="Gene3D" id="3.40.50.1820">
    <property type="entry name" value="alpha/beta hydrolase"/>
    <property type="match status" value="1"/>
</dbReference>
<evidence type="ECO:0000313" key="3">
    <source>
        <dbReference type="Proteomes" id="UP001589568"/>
    </source>
</evidence>
<organism evidence="2 3">
    <name type="scientific">Nonomuraea salmonea</name>
    <dbReference type="NCBI Taxonomy" id="46181"/>
    <lineage>
        <taxon>Bacteria</taxon>
        <taxon>Bacillati</taxon>
        <taxon>Actinomycetota</taxon>
        <taxon>Actinomycetes</taxon>
        <taxon>Streptosporangiales</taxon>
        <taxon>Streptosporangiaceae</taxon>
        <taxon>Nonomuraea</taxon>
    </lineage>
</organism>
<dbReference type="Pfam" id="PF00196">
    <property type="entry name" value="GerE"/>
    <property type="match status" value="1"/>
</dbReference>
<dbReference type="SUPFAM" id="SSF46894">
    <property type="entry name" value="C-terminal effector domain of the bipartite response regulators"/>
    <property type="match status" value="1"/>
</dbReference>
<dbReference type="CDD" id="cd06170">
    <property type="entry name" value="LuxR_C_like"/>
    <property type="match status" value="1"/>
</dbReference>
<dbReference type="InterPro" id="IPR000073">
    <property type="entry name" value="AB_hydrolase_1"/>
</dbReference>
<dbReference type="PROSITE" id="PS50043">
    <property type="entry name" value="HTH_LUXR_2"/>
    <property type="match status" value="1"/>
</dbReference>
<comment type="caution">
    <text evidence="2">The sequence shown here is derived from an EMBL/GenBank/DDBJ whole genome shotgun (WGS) entry which is preliminary data.</text>
</comment>
<accession>A0ABV5P4S1</accession>
<dbReference type="RefSeq" id="WP_345406660.1">
    <property type="nucleotide sequence ID" value="NZ_BAAAXS010000001.1"/>
</dbReference>
<dbReference type="EMBL" id="JBHMCF010000061">
    <property type="protein sequence ID" value="MFB9477441.1"/>
    <property type="molecule type" value="Genomic_DNA"/>
</dbReference>
<dbReference type="GO" id="GO:0016787">
    <property type="term" value="F:hydrolase activity"/>
    <property type="evidence" value="ECO:0007669"/>
    <property type="project" value="UniProtKB-KW"/>
</dbReference>
<dbReference type="PRINTS" id="PR00038">
    <property type="entry name" value="HTHLUXR"/>
</dbReference>
<dbReference type="SUPFAM" id="SSF53474">
    <property type="entry name" value="alpha/beta-Hydrolases"/>
    <property type="match status" value="1"/>
</dbReference>
<evidence type="ECO:0000313" key="2">
    <source>
        <dbReference type="EMBL" id="MFB9477441.1"/>
    </source>
</evidence>
<dbReference type="Pfam" id="PF00561">
    <property type="entry name" value="Abhydrolase_1"/>
    <property type="match status" value="1"/>
</dbReference>
<dbReference type="InterPro" id="IPR029058">
    <property type="entry name" value="AB_hydrolase_fold"/>
</dbReference>
<keyword evidence="2" id="KW-0378">Hydrolase</keyword>
<dbReference type="InterPro" id="IPR036388">
    <property type="entry name" value="WH-like_DNA-bd_sf"/>
</dbReference>
<dbReference type="Gene3D" id="1.10.10.10">
    <property type="entry name" value="Winged helix-like DNA-binding domain superfamily/Winged helix DNA-binding domain"/>
    <property type="match status" value="1"/>
</dbReference>
<evidence type="ECO:0000259" key="1">
    <source>
        <dbReference type="PROSITE" id="PS50043"/>
    </source>
</evidence>
<proteinExistence type="predicted"/>
<dbReference type="InterPro" id="IPR016032">
    <property type="entry name" value="Sig_transdc_resp-reg_C-effctor"/>
</dbReference>
<reference evidence="2 3" key="1">
    <citation type="submission" date="2024-09" db="EMBL/GenBank/DDBJ databases">
        <authorList>
            <person name="Sun Q."/>
            <person name="Mori K."/>
        </authorList>
    </citation>
    <scope>NUCLEOTIDE SEQUENCE [LARGE SCALE GENOMIC DNA]</scope>
    <source>
        <strain evidence="2 3">JCM 3324</strain>
    </source>
</reference>
<dbReference type="InterPro" id="IPR000792">
    <property type="entry name" value="Tscrpt_reg_LuxR_C"/>
</dbReference>